<organism evidence="6 7">
    <name type="scientific">Kwoniella dejecticola CBS 10117</name>
    <dbReference type="NCBI Taxonomy" id="1296121"/>
    <lineage>
        <taxon>Eukaryota</taxon>
        <taxon>Fungi</taxon>
        <taxon>Dikarya</taxon>
        <taxon>Basidiomycota</taxon>
        <taxon>Agaricomycotina</taxon>
        <taxon>Tremellomycetes</taxon>
        <taxon>Tremellales</taxon>
        <taxon>Cryptococcaceae</taxon>
        <taxon>Kwoniella</taxon>
    </lineage>
</organism>
<evidence type="ECO:0000256" key="3">
    <source>
        <dbReference type="ARBA" id="ARBA00022833"/>
    </source>
</evidence>
<keyword evidence="3" id="KW-0862">Zinc</keyword>
<comment type="similarity">
    <text evidence="1">Belongs to the Gfa family.</text>
</comment>
<dbReference type="Gene3D" id="3.90.1590.10">
    <property type="entry name" value="glutathione-dependent formaldehyde- activating enzyme (gfa)"/>
    <property type="match status" value="1"/>
</dbReference>
<accession>A0AAJ8KH08</accession>
<keyword evidence="7" id="KW-1185">Reference proteome</keyword>
<evidence type="ECO:0000256" key="4">
    <source>
        <dbReference type="ARBA" id="ARBA00023239"/>
    </source>
</evidence>
<dbReference type="PANTHER" id="PTHR33337">
    <property type="entry name" value="GFA DOMAIN-CONTAINING PROTEIN"/>
    <property type="match status" value="1"/>
</dbReference>
<proteinExistence type="inferred from homology"/>
<gene>
    <name evidence="6" type="ORF">I303_100027</name>
</gene>
<keyword evidence="4" id="KW-0456">Lyase</keyword>
<evidence type="ECO:0000259" key="5">
    <source>
        <dbReference type="PROSITE" id="PS51891"/>
    </source>
</evidence>
<dbReference type="InterPro" id="IPR006913">
    <property type="entry name" value="CENP-V/GFA"/>
</dbReference>
<reference evidence="6" key="2">
    <citation type="submission" date="2024-02" db="EMBL/GenBank/DDBJ databases">
        <title>Comparative genomics of Cryptococcus and Kwoniella reveals pathogenesis evolution and contrasting modes of karyotype evolution via chromosome fusion or intercentromeric recombination.</title>
        <authorList>
            <person name="Coelho M.A."/>
            <person name="David-Palma M."/>
            <person name="Shea T."/>
            <person name="Bowers K."/>
            <person name="McGinley-Smith S."/>
            <person name="Mohammad A.W."/>
            <person name="Gnirke A."/>
            <person name="Yurkov A.M."/>
            <person name="Nowrousian M."/>
            <person name="Sun S."/>
            <person name="Cuomo C.A."/>
            <person name="Heitman J."/>
        </authorList>
    </citation>
    <scope>NUCLEOTIDE SEQUENCE</scope>
    <source>
        <strain evidence="6">CBS 10117</strain>
    </source>
</reference>
<evidence type="ECO:0000256" key="1">
    <source>
        <dbReference type="ARBA" id="ARBA00005495"/>
    </source>
</evidence>
<dbReference type="PROSITE" id="PS51891">
    <property type="entry name" value="CENP_V_GFA"/>
    <property type="match status" value="1"/>
</dbReference>
<dbReference type="GeneID" id="28963726"/>
<dbReference type="Proteomes" id="UP000078595">
    <property type="component" value="Chromosome 1"/>
</dbReference>
<dbReference type="PANTHER" id="PTHR33337:SF40">
    <property type="entry name" value="CENP-V_GFA DOMAIN-CONTAINING PROTEIN-RELATED"/>
    <property type="match status" value="1"/>
</dbReference>
<keyword evidence="2" id="KW-0479">Metal-binding</keyword>
<dbReference type="EMBL" id="CP144530">
    <property type="protein sequence ID" value="WWC57495.1"/>
    <property type="molecule type" value="Genomic_DNA"/>
</dbReference>
<protein>
    <recommendedName>
        <fullName evidence="5">CENP-V/GFA domain-containing protein</fullName>
    </recommendedName>
</protein>
<sequence>MSDRITGSCNCGSITVNIPKPDGLVLCHCVNCRKSGGTLTSGNFSLSPKEMQLEGVPSQYKNPGSSGNEVTRHFCGNCGSPIYTAVADPNIVFVKAGLFDPHTIPAPSAHLFARNMEDWEIVHDGASRLEEQ</sequence>
<evidence type="ECO:0000313" key="6">
    <source>
        <dbReference type="EMBL" id="WWC57495.1"/>
    </source>
</evidence>
<dbReference type="GO" id="GO:0016846">
    <property type="term" value="F:carbon-sulfur lyase activity"/>
    <property type="evidence" value="ECO:0007669"/>
    <property type="project" value="InterPro"/>
</dbReference>
<evidence type="ECO:0000256" key="2">
    <source>
        <dbReference type="ARBA" id="ARBA00022723"/>
    </source>
</evidence>
<evidence type="ECO:0000313" key="7">
    <source>
        <dbReference type="Proteomes" id="UP000078595"/>
    </source>
</evidence>
<dbReference type="AlphaFoldDB" id="A0AAJ8KH08"/>
<dbReference type="InterPro" id="IPR011057">
    <property type="entry name" value="Mss4-like_sf"/>
</dbReference>
<dbReference type="KEGG" id="kdj:28963726"/>
<dbReference type="GO" id="GO:0046872">
    <property type="term" value="F:metal ion binding"/>
    <property type="evidence" value="ECO:0007669"/>
    <property type="project" value="UniProtKB-KW"/>
</dbReference>
<reference evidence="6" key="1">
    <citation type="submission" date="2013-07" db="EMBL/GenBank/DDBJ databases">
        <authorList>
            <consortium name="The Broad Institute Genome Sequencing Platform"/>
            <person name="Cuomo C."/>
            <person name="Litvintseva A."/>
            <person name="Chen Y."/>
            <person name="Heitman J."/>
            <person name="Sun S."/>
            <person name="Springer D."/>
            <person name="Dromer F."/>
            <person name="Young S.K."/>
            <person name="Zeng Q."/>
            <person name="Gargeya S."/>
            <person name="Fitzgerald M."/>
            <person name="Abouelleil A."/>
            <person name="Alvarado L."/>
            <person name="Berlin A.M."/>
            <person name="Chapman S.B."/>
            <person name="Dewar J."/>
            <person name="Goldberg J."/>
            <person name="Griggs A."/>
            <person name="Gujja S."/>
            <person name="Hansen M."/>
            <person name="Howarth C."/>
            <person name="Imamovic A."/>
            <person name="Larimer J."/>
            <person name="McCowan C."/>
            <person name="Murphy C."/>
            <person name="Pearson M."/>
            <person name="Priest M."/>
            <person name="Roberts A."/>
            <person name="Saif S."/>
            <person name="Shea T."/>
            <person name="Sykes S."/>
            <person name="Wortman J."/>
            <person name="Nusbaum C."/>
            <person name="Birren B."/>
        </authorList>
    </citation>
    <scope>NUCLEOTIDE SEQUENCE</scope>
    <source>
        <strain evidence="6">CBS 10117</strain>
    </source>
</reference>
<feature type="domain" description="CENP-V/GFA" evidence="5">
    <location>
        <begin position="5"/>
        <end position="120"/>
    </location>
</feature>
<dbReference type="Pfam" id="PF04828">
    <property type="entry name" value="GFA"/>
    <property type="match status" value="1"/>
</dbReference>
<dbReference type="SUPFAM" id="SSF51316">
    <property type="entry name" value="Mss4-like"/>
    <property type="match status" value="1"/>
</dbReference>
<dbReference type="RefSeq" id="XP_018266058.2">
    <property type="nucleotide sequence ID" value="XM_018403404.2"/>
</dbReference>
<name>A0AAJ8KH08_9TREE</name>